<evidence type="ECO:0000256" key="1">
    <source>
        <dbReference type="SAM" id="MobiDB-lite"/>
    </source>
</evidence>
<name>A0A816TM80_9BILA</name>
<gene>
    <name evidence="3" type="ORF">OVN521_LOCUS2171</name>
    <name evidence="2" type="ORF">WKI299_LOCUS19691</name>
</gene>
<dbReference type="EMBL" id="CAJOBG010000163">
    <property type="protein sequence ID" value="CAF3769806.1"/>
    <property type="molecule type" value="Genomic_DNA"/>
</dbReference>
<dbReference type="Proteomes" id="UP000663856">
    <property type="component" value="Unassembled WGS sequence"/>
</dbReference>
<evidence type="ECO:0000313" key="5">
    <source>
        <dbReference type="Proteomes" id="UP000663866"/>
    </source>
</evidence>
<comment type="caution">
    <text evidence="2">The sequence shown here is derived from an EMBL/GenBank/DDBJ whole genome shotgun (WGS) entry which is preliminary data.</text>
</comment>
<evidence type="ECO:0000313" key="3">
    <source>
        <dbReference type="EMBL" id="CAF3769806.1"/>
    </source>
</evidence>
<feature type="compositionally biased region" description="Polar residues" evidence="1">
    <location>
        <begin position="134"/>
        <end position="155"/>
    </location>
</feature>
<accession>A0A816TM80</accession>
<dbReference type="AlphaFoldDB" id="A0A816TM80"/>
<feature type="compositionally biased region" description="Basic and acidic residues" evidence="1">
    <location>
        <begin position="114"/>
        <end position="133"/>
    </location>
</feature>
<evidence type="ECO:0000313" key="2">
    <source>
        <dbReference type="EMBL" id="CAF2098370.1"/>
    </source>
</evidence>
<reference evidence="2" key="1">
    <citation type="submission" date="2021-02" db="EMBL/GenBank/DDBJ databases">
        <authorList>
            <person name="Nowell W R."/>
        </authorList>
    </citation>
    <scope>NUCLEOTIDE SEQUENCE</scope>
</reference>
<keyword evidence="5" id="KW-1185">Reference proteome</keyword>
<feature type="compositionally biased region" description="Basic and acidic residues" evidence="1">
    <location>
        <begin position="89"/>
        <end position="107"/>
    </location>
</feature>
<feature type="compositionally biased region" description="Basic and acidic residues" evidence="1">
    <location>
        <begin position="11"/>
        <end position="72"/>
    </location>
</feature>
<sequence>MGKKQKQLQKQQKEEEKQRKIQVEKKREPDERLALSRAANDENSKKLDEQARKQREREAEMDKKLQEPRETLRVPSTAPVRRRPPPNQADKDKTDIRAWRRPQRDNENSQQSHVDVKDWRNGRNEDQRPRTGNDRPSNQHSGESSSSTFWKSKTHPTYETRDSPRSGPNTLDQWRQPDDSNNWRT</sequence>
<organism evidence="2 4">
    <name type="scientific">Rotaria magnacalcarata</name>
    <dbReference type="NCBI Taxonomy" id="392030"/>
    <lineage>
        <taxon>Eukaryota</taxon>
        <taxon>Metazoa</taxon>
        <taxon>Spiralia</taxon>
        <taxon>Gnathifera</taxon>
        <taxon>Rotifera</taxon>
        <taxon>Eurotatoria</taxon>
        <taxon>Bdelloidea</taxon>
        <taxon>Philodinida</taxon>
        <taxon>Philodinidae</taxon>
        <taxon>Rotaria</taxon>
    </lineage>
</organism>
<evidence type="ECO:0000313" key="4">
    <source>
        <dbReference type="Proteomes" id="UP000663856"/>
    </source>
</evidence>
<proteinExistence type="predicted"/>
<feature type="region of interest" description="Disordered" evidence="1">
    <location>
        <begin position="1"/>
        <end position="185"/>
    </location>
</feature>
<feature type="compositionally biased region" description="Polar residues" evidence="1">
    <location>
        <begin position="166"/>
        <end position="185"/>
    </location>
</feature>
<protein>
    <submittedName>
        <fullName evidence="2">Uncharacterized protein</fullName>
    </submittedName>
</protein>
<dbReference type="EMBL" id="CAJNRF010008117">
    <property type="protein sequence ID" value="CAF2098370.1"/>
    <property type="molecule type" value="Genomic_DNA"/>
</dbReference>
<dbReference type="Proteomes" id="UP000663866">
    <property type="component" value="Unassembled WGS sequence"/>
</dbReference>